<organism evidence="2 3">
    <name type="scientific">Amphritea opalescens</name>
    <dbReference type="NCBI Taxonomy" id="2490544"/>
    <lineage>
        <taxon>Bacteria</taxon>
        <taxon>Pseudomonadati</taxon>
        <taxon>Pseudomonadota</taxon>
        <taxon>Gammaproteobacteria</taxon>
        <taxon>Oceanospirillales</taxon>
        <taxon>Oceanospirillaceae</taxon>
        <taxon>Amphritea</taxon>
    </lineage>
</organism>
<dbReference type="AlphaFoldDB" id="A0A430KSN7"/>
<proteinExistence type="predicted"/>
<accession>A0A430KSN7</accession>
<evidence type="ECO:0000313" key="2">
    <source>
        <dbReference type="EMBL" id="RTE66521.1"/>
    </source>
</evidence>
<feature type="signal peptide" evidence="1">
    <location>
        <begin position="1"/>
        <end position="21"/>
    </location>
</feature>
<evidence type="ECO:0000313" key="3">
    <source>
        <dbReference type="Proteomes" id="UP000283087"/>
    </source>
</evidence>
<keyword evidence="3" id="KW-1185">Reference proteome</keyword>
<feature type="chain" id="PRO_5019333684" evidence="1">
    <location>
        <begin position="22"/>
        <end position="123"/>
    </location>
</feature>
<dbReference type="OrthoDB" id="573055at2"/>
<dbReference type="Proteomes" id="UP000283087">
    <property type="component" value="Unassembled WGS sequence"/>
</dbReference>
<sequence length="123" mass="13516">MKIKYLVVFSCLSLLSSPSMSGEADVIAVKVQPQAGHRYDFSVTVNHADSGWDHYANRWEILDGDGKIIASRVLLHPHVSEQPFTRSLSGVEIPAGVTQVRVRAHDLVHQYGGAELVVDLVPQ</sequence>
<dbReference type="EMBL" id="RQXW01000005">
    <property type="protein sequence ID" value="RTE66521.1"/>
    <property type="molecule type" value="Genomic_DNA"/>
</dbReference>
<gene>
    <name evidence="2" type="ORF">EH243_07410</name>
</gene>
<name>A0A430KSN7_9GAMM</name>
<comment type="caution">
    <text evidence="2">The sequence shown here is derived from an EMBL/GenBank/DDBJ whole genome shotgun (WGS) entry which is preliminary data.</text>
</comment>
<evidence type="ECO:0000256" key="1">
    <source>
        <dbReference type="SAM" id="SignalP"/>
    </source>
</evidence>
<keyword evidence="1" id="KW-0732">Signal</keyword>
<protein>
    <submittedName>
        <fullName evidence="2">Uncharacterized protein</fullName>
    </submittedName>
</protein>
<reference evidence="2 3" key="1">
    <citation type="submission" date="2018-11" db="EMBL/GenBank/DDBJ databases">
        <title>The draft genome sequence of Amphritea opalescens ANRC-JH13T.</title>
        <authorList>
            <person name="Fang Z."/>
            <person name="Zhang Y."/>
            <person name="Han X."/>
        </authorList>
    </citation>
    <scope>NUCLEOTIDE SEQUENCE [LARGE SCALE GENOMIC DNA]</scope>
    <source>
        <strain evidence="2 3">ANRC-JH13</strain>
    </source>
</reference>